<dbReference type="EMBL" id="CAJVPL010002597">
    <property type="protein sequence ID" value="CAG8614919.1"/>
    <property type="molecule type" value="Genomic_DNA"/>
</dbReference>
<protein>
    <submittedName>
        <fullName evidence="1">9037_t:CDS:1</fullName>
    </submittedName>
</protein>
<accession>A0A9N9GLP5</accession>
<dbReference type="Proteomes" id="UP000789831">
    <property type="component" value="Unassembled WGS sequence"/>
</dbReference>
<name>A0A9N9GLP5_9GLOM</name>
<proteinExistence type="predicted"/>
<keyword evidence="2" id="KW-1185">Reference proteome</keyword>
<sequence length="84" mass="9607">MKRKVGSAVGNKNYDNKICVAEIFKKARTKQSNKREKSLISNKEEIRKRKSRRNIFVAEKVVVVMEKSVRASGTIIVTNNNIVE</sequence>
<reference evidence="1" key="1">
    <citation type="submission" date="2021-06" db="EMBL/GenBank/DDBJ databases">
        <authorList>
            <person name="Kallberg Y."/>
            <person name="Tangrot J."/>
            <person name="Rosling A."/>
        </authorList>
    </citation>
    <scope>NUCLEOTIDE SEQUENCE</scope>
    <source>
        <strain evidence="1">MT106</strain>
    </source>
</reference>
<organism evidence="1 2">
    <name type="scientific">Ambispora gerdemannii</name>
    <dbReference type="NCBI Taxonomy" id="144530"/>
    <lineage>
        <taxon>Eukaryota</taxon>
        <taxon>Fungi</taxon>
        <taxon>Fungi incertae sedis</taxon>
        <taxon>Mucoromycota</taxon>
        <taxon>Glomeromycotina</taxon>
        <taxon>Glomeromycetes</taxon>
        <taxon>Archaeosporales</taxon>
        <taxon>Ambisporaceae</taxon>
        <taxon>Ambispora</taxon>
    </lineage>
</organism>
<evidence type="ECO:0000313" key="1">
    <source>
        <dbReference type="EMBL" id="CAG8614919.1"/>
    </source>
</evidence>
<evidence type="ECO:0000313" key="2">
    <source>
        <dbReference type="Proteomes" id="UP000789831"/>
    </source>
</evidence>
<comment type="caution">
    <text evidence="1">The sequence shown here is derived from an EMBL/GenBank/DDBJ whole genome shotgun (WGS) entry which is preliminary data.</text>
</comment>
<dbReference type="AlphaFoldDB" id="A0A9N9GLP5"/>
<gene>
    <name evidence="1" type="ORF">AGERDE_LOCUS9782</name>
</gene>
<feature type="non-terminal residue" evidence="1">
    <location>
        <position position="84"/>
    </location>
</feature>